<keyword evidence="2" id="KW-0472">Membrane</keyword>
<evidence type="ECO:0000256" key="2">
    <source>
        <dbReference type="SAM" id="Phobius"/>
    </source>
</evidence>
<evidence type="ECO:0000313" key="4">
    <source>
        <dbReference type="Proteomes" id="UP000286773"/>
    </source>
</evidence>
<feature type="coiled-coil region" evidence="1">
    <location>
        <begin position="78"/>
        <end position="115"/>
    </location>
</feature>
<proteinExistence type="predicted"/>
<dbReference type="OrthoDB" id="2199933at2"/>
<gene>
    <name evidence="3" type="ORF">CBF27_05720</name>
</gene>
<evidence type="ECO:0000313" key="3">
    <source>
        <dbReference type="EMBL" id="RSU12473.1"/>
    </source>
</evidence>
<sequence length="128" mass="14692">MTNAEKHNHEQLDIPVVQPSTKEKVLTEVTPYLVPKRKLDKVSKLEKLVVALFIVTFVVLSVATVQLSTAINQEEKPITAIQQEVSADKEIIEQLEQEKNELSRKDRVNKIAEEADVKHREENIRNIR</sequence>
<feature type="transmembrane region" description="Helical" evidence="2">
    <location>
        <begin position="48"/>
        <end position="67"/>
    </location>
</feature>
<name>A0A430AWQ0_9ENTE</name>
<protein>
    <recommendedName>
        <fullName evidence="5">Cell division protein FtsL</fullName>
    </recommendedName>
</protein>
<reference evidence="3 4" key="1">
    <citation type="submission" date="2017-05" db="EMBL/GenBank/DDBJ databases">
        <title>Vagococcus spp. assemblies.</title>
        <authorList>
            <person name="Gulvik C.A."/>
        </authorList>
    </citation>
    <scope>NUCLEOTIDE SEQUENCE [LARGE SCALE GENOMIC DNA]</scope>
    <source>
        <strain evidence="3 4">LMG 24798</strain>
    </source>
</reference>
<dbReference type="EMBL" id="NGKC01000005">
    <property type="protein sequence ID" value="RSU12473.1"/>
    <property type="molecule type" value="Genomic_DNA"/>
</dbReference>
<keyword evidence="2" id="KW-1133">Transmembrane helix</keyword>
<evidence type="ECO:0000256" key="1">
    <source>
        <dbReference type="SAM" id="Coils"/>
    </source>
</evidence>
<dbReference type="AlphaFoldDB" id="A0A430AWQ0"/>
<dbReference type="Proteomes" id="UP000286773">
    <property type="component" value="Unassembled WGS sequence"/>
</dbReference>
<organism evidence="3 4">
    <name type="scientific">Vagococcus acidifermentans</name>
    <dbReference type="NCBI Taxonomy" id="564710"/>
    <lineage>
        <taxon>Bacteria</taxon>
        <taxon>Bacillati</taxon>
        <taxon>Bacillota</taxon>
        <taxon>Bacilli</taxon>
        <taxon>Lactobacillales</taxon>
        <taxon>Enterococcaceae</taxon>
        <taxon>Vagococcus</taxon>
    </lineage>
</organism>
<dbReference type="RefSeq" id="WP_126813304.1">
    <property type="nucleotide sequence ID" value="NZ_NGKC01000005.1"/>
</dbReference>
<accession>A0A430AWQ0</accession>
<evidence type="ECO:0008006" key="5">
    <source>
        <dbReference type="Google" id="ProtNLM"/>
    </source>
</evidence>
<keyword evidence="2" id="KW-0812">Transmembrane</keyword>
<keyword evidence="1" id="KW-0175">Coiled coil</keyword>
<comment type="caution">
    <text evidence="3">The sequence shown here is derived from an EMBL/GenBank/DDBJ whole genome shotgun (WGS) entry which is preliminary data.</text>
</comment>
<keyword evidence="4" id="KW-1185">Reference proteome</keyword>